<protein>
    <submittedName>
        <fullName evidence="1">Uncharacterized protein</fullName>
    </submittedName>
</protein>
<dbReference type="EMBL" id="BJXC01000019">
    <property type="protein sequence ID" value="GEM52743.1"/>
    <property type="molecule type" value="Genomic_DNA"/>
</dbReference>
<organism evidence="1 2">
    <name type="scientific">Empedobacter brevis NBRC 14943 = ATCC 43319</name>
    <dbReference type="NCBI Taxonomy" id="1218108"/>
    <lineage>
        <taxon>Bacteria</taxon>
        <taxon>Pseudomonadati</taxon>
        <taxon>Bacteroidota</taxon>
        <taxon>Flavobacteriia</taxon>
        <taxon>Flavobacteriales</taxon>
        <taxon>Weeksellaceae</taxon>
        <taxon>Empedobacter</taxon>
    </lineage>
</organism>
<sequence>MYKSKLRLLLAKNKGTEQRFEVISDHESSQLLGGCGNLKTCGVFSGDCGVFKDSNCGTYTKSVANEEFEINP</sequence>
<keyword evidence="2" id="KW-1185">Reference proteome</keyword>
<gene>
    <name evidence="1" type="ORF">EB1_25330</name>
</gene>
<dbReference type="AlphaFoldDB" id="A0A511NIY6"/>
<proteinExistence type="predicted"/>
<comment type="caution">
    <text evidence="1">The sequence shown here is derived from an EMBL/GenBank/DDBJ whole genome shotgun (WGS) entry which is preliminary data.</text>
</comment>
<evidence type="ECO:0000313" key="2">
    <source>
        <dbReference type="Proteomes" id="UP000321245"/>
    </source>
</evidence>
<dbReference type="RefSeq" id="WP_019976908.1">
    <property type="nucleotide sequence ID" value="NZ_BJXC01000019.1"/>
</dbReference>
<dbReference type="OrthoDB" id="1463467at2"/>
<reference evidence="1 2" key="1">
    <citation type="submission" date="2019-07" db="EMBL/GenBank/DDBJ databases">
        <title>Whole genome shotgun sequence of Empedobacter brevis NBRC 14943.</title>
        <authorList>
            <person name="Hosoyama A."/>
            <person name="Uohara A."/>
            <person name="Ohji S."/>
            <person name="Ichikawa N."/>
        </authorList>
    </citation>
    <scope>NUCLEOTIDE SEQUENCE [LARGE SCALE GENOMIC DNA]</scope>
    <source>
        <strain evidence="1 2">NBRC 14943</strain>
    </source>
</reference>
<dbReference type="Proteomes" id="UP000321245">
    <property type="component" value="Unassembled WGS sequence"/>
</dbReference>
<name>A0A511NIY6_9FLAO</name>
<accession>A0A511NIY6</accession>
<dbReference type="GeneID" id="84651465"/>
<dbReference type="STRING" id="1218108.GCA_000382425_03441"/>
<evidence type="ECO:0000313" key="1">
    <source>
        <dbReference type="EMBL" id="GEM52743.1"/>
    </source>
</evidence>